<keyword evidence="1" id="KW-0812">Transmembrane</keyword>
<evidence type="ECO:0000313" key="2">
    <source>
        <dbReference type="EMBL" id="EHJ59933.1"/>
    </source>
</evidence>
<feature type="transmembrane region" description="Helical" evidence="1">
    <location>
        <begin position="53"/>
        <end position="72"/>
    </location>
</feature>
<keyword evidence="1" id="KW-1133">Transmembrane helix</keyword>
<keyword evidence="3" id="KW-1185">Reference proteome</keyword>
<evidence type="ECO:0008006" key="4">
    <source>
        <dbReference type="Google" id="ProtNLM"/>
    </source>
</evidence>
<dbReference type="Proteomes" id="UP000004030">
    <property type="component" value="Unassembled WGS sequence"/>
</dbReference>
<dbReference type="eggNOG" id="ENOG5031CEZ">
    <property type="taxonomic scope" value="Bacteria"/>
</dbReference>
<accession>G6EFI5</accession>
<sequence>MQVKFDDFLLWLLSLFGGLALCGARLGWLLFGVAPVPPADPVALDLWRRKRRWLVISEISALPAFATISVMIGKIRAWPVEGVVLFSMVLGALGFAFFLDALQTIVRRRMGLNGAAVKDETP</sequence>
<evidence type="ECO:0000313" key="3">
    <source>
        <dbReference type="Proteomes" id="UP000004030"/>
    </source>
</evidence>
<keyword evidence="1" id="KW-0472">Membrane</keyword>
<dbReference type="EMBL" id="AGFM01000049">
    <property type="protein sequence ID" value="EHJ59933.1"/>
    <property type="molecule type" value="Genomic_DNA"/>
</dbReference>
<evidence type="ECO:0000256" key="1">
    <source>
        <dbReference type="SAM" id="Phobius"/>
    </source>
</evidence>
<gene>
    <name evidence="2" type="ORF">NSU_3106</name>
</gene>
<dbReference type="PATRIC" id="fig|1088721.3.peg.3064"/>
<dbReference type="STRING" id="1088721.JI59_04420"/>
<protein>
    <recommendedName>
        <fullName evidence="4">Transmembrane protein</fullName>
    </recommendedName>
</protein>
<reference evidence="2 3" key="1">
    <citation type="journal article" date="2012" name="J. Bacteriol.">
        <title>Genome sequence of benzo(a)pyrene-degrading bacterium Novosphingobium pentaromativorans US6-1.</title>
        <authorList>
            <person name="Luo Y.R."/>
            <person name="Kang S.G."/>
            <person name="Kim S.J."/>
            <person name="Kim M.R."/>
            <person name="Li N."/>
            <person name="Lee J.H."/>
            <person name="Kwon K.K."/>
        </authorList>
    </citation>
    <scope>NUCLEOTIDE SEQUENCE [LARGE SCALE GENOMIC DNA]</scope>
    <source>
        <strain evidence="2 3">US6-1</strain>
    </source>
</reference>
<feature type="transmembrane region" description="Helical" evidence="1">
    <location>
        <begin position="84"/>
        <end position="102"/>
    </location>
</feature>
<dbReference type="AlphaFoldDB" id="G6EFI5"/>
<name>G6EFI5_9SPHN</name>
<proteinExistence type="predicted"/>
<comment type="caution">
    <text evidence="2">The sequence shown here is derived from an EMBL/GenBank/DDBJ whole genome shotgun (WGS) entry which is preliminary data.</text>
</comment>
<feature type="transmembrane region" description="Helical" evidence="1">
    <location>
        <begin position="12"/>
        <end position="33"/>
    </location>
</feature>
<organism evidence="2 3">
    <name type="scientific">Novosphingobium pentaromativorans US6-1</name>
    <dbReference type="NCBI Taxonomy" id="1088721"/>
    <lineage>
        <taxon>Bacteria</taxon>
        <taxon>Pseudomonadati</taxon>
        <taxon>Pseudomonadota</taxon>
        <taxon>Alphaproteobacteria</taxon>
        <taxon>Sphingomonadales</taxon>
        <taxon>Sphingomonadaceae</taxon>
        <taxon>Novosphingobium</taxon>
    </lineage>
</organism>